<evidence type="ECO:0000256" key="6">
    <source>
        <dbReference type="SAM" id="Phobius"/>
    </source>
</evidence>
<reference evidence="8" key="1">
    <citation type="submission" date="2016-10" db="EMBL/GenBank/DDBJ databases">
        <authorList>
            <person name="Varghese N."/>
            <person name="Submissions S."/>
        </authorList>
    </citation>
    <scope>NUCLEOTIDE SEQUENCE [LARGE SCALE GENOMIC DNA]</scope>
    <source>
        <strain evidence="8">CGMCC 4.3525</strain>
    </source>
</reference>
<dbReference type="RefSeq" id="WP_089959275.1">
    <property type="nucleotide sequence ID" value="NZ_FOFR01000023.1"/>
</dbReference>
<organism evidence="7 8">
    <name type="scientific">Lentzea xinjiangensis</name>
    <dbReference type="NCBI Taxonomy" id="402600"/>
    <lineage>
        <taxon>Bacteria</taxon>
        <taxon>Bacillati</taxon>
        <taxon>Actinomycetota</taxon>
        <taxon>Actinomycetes</taxon>
        <taxon>Pseudonocardiales</taxon>
        <taxon>Pseudonocardiaceae</taxon>
        <taxon>Lentzea</taxon>
    </lineage>
</organism>
<proteinExistence type="predicted"/>
<sequence>MPDSTTVLLFVAATAALFAIPGPSVMYIITRSVSQGRAAGLVSVLGMHTGTIPYVLASAFGLSALLTASSTAFTVIQYLGAGYLIWLGVGKLRSLRAGAELELEKVPLRRVYGQAVVVSVLNPKTLIFFTAFLPQFVDPARGAVLFQVLFFCAGFLVLGVLSDGTYALLASALSAKLRRPANRRKLDTSSGIVYLVLGALAAAVPHS</sequence>
<keyword evidence="3 6" id="KW-0812">Transmembrane</keyword>
<keyword evidence="4 6" id="KW-1133">Transmembrane helix</keyword>
<dbReference type="PANTHER" id="PTHR30086:SF20">
    <property type="entry name" value="ARGININE EXPORTER PROTEIN ARGO-RELATED"/>
    <property type="match status" value="1"/>
</dbReference>
<evidence type="ECO:0000256" key="3">
    <source>
        <dbReference type="ARBA" id="ARBA00022692"/>
    </source>
</evidence>
<keyword evidence="5 6" id="KW-0472">Membrane</keyword>
<evidence type="ECO:0000256" key="4">
    <source>
        <dbReference type="ARBA" id="ARBA00022989"/>
    </source>
</evidence>
<feature type="transmembrane region" description="Helical" evidence="6">
    <location>
        <begin position="186"/>
        <end position="204"/>
    </location>
</feature>
<gene>
    <name evidence="7" type="ORF">SAMN05216188_12388</name>
</gene>
<keyword evidence="8" id="KW-1185">Reference proteome</keyword>
<keyword evidence="2" id="KW-1003">Cell membrane</keyword>
<comment type="subcellular location">
    <subcellularLocation>
        <location evidence="1">Cell membrane</location>
        <topology evidence="1">Multi-pass membrane protein</topology>
    </subcellularLocation>
</comment>
<protein>
    <submittedName>
        <fullName evidence="7">Threonine/homoserine/homoserine lactone efflux protein</fullName>
    </submittedName>
</protein>
<dbReference type="GO" id="GO:0005886">
    <property type="term" value="C:plasma membrane"/>
    <property type="evidence" value="ECO:0007669"/>
    <property type="project" value="UniProtKB-SubCell"/>
</dbReference>
<dbReference type="PIRSF" id="PIRSF006324">
    <property type="entry name" value="LeuE"/>
    <property type="match status" value="1"/>
</dbReference>
<evidence type="ECO:0000313" key="7">
    <source>
        <dbReference type="EMBL" id="SES15239.1"/>
    </source>
</evidence>
<dbReference type="OrthoDB" id="3175972at2"/>
<dbReference type="PANTHER" id="PTHR30086">
    <property type="entry name" value="ARGININE EXPORTER PROTEIN ARGO"/>
    <property type="match status" value="1"/>
</dbReference>
<evidence type="ECO:0000256" key="5">
    <source>
        <dbReference type="ARBA" id="ARBA00023136"/>
    </source>
</evidence>
<feature type="transmembrane region" description="Helical" evidence="6">
    <location>
        <begin position="41"/>
        <end position="66"/>
    </location>
</feature>
<feature type="transmembrane region" description="Helical" evidence="6">
    <location>
        <begin position="145"/>
        <end position="174"/>
    </location>
</feature>
<evidence type="ECO:0000256" key="1">
    <source>
        <dbReference type="ARBA" id="ARBA00004651"/>
    </source>
</evidence>
<dbReference type="GO" id="GO:0015171">
    <property type="term" value="F:amino acid transmembrane transporter activity"/>
    <property type="evidence" value="ECO:0007669"/>
    <property type="project" value="TreeGrafter"/>
</dbReference>
<dbReference type="Proteomes" id="UP000199352">
    <property type="component" value="Unassembled WGS sequence"/>
</dbReference>
<dbReference type="AlphaFoldDB" id="A0A1H9V0W5"/>
<dbReference type="InterPro" id="IPR001123">
    <property type="entry name" value="LeuE-type"/>
</dbReference>
<feature type="transmembrane region" description="Helical" evidence="6">
    <location>
        <begin position="111"/>
        <end position="133"/>
    </location>
</feature>
<name>A0A1H9V0W5_9PSEU</name>
<dbReference type="Pfam" id="PF01810">
    <property type="entry name" value="LysE"/>
    <property type="match status" value="1"/>
</dbReference>
<evidence type="ECO:0000256" key="2">
    <source>
        <dbReference type="ARBA" id="ARBA00022475"/>
    </source>
</evidence>
<dbReference type="STRING" id="402600.SAMN05216188_12388"/>
<accession>A0A1H9V0W5</accession>
<feature type="transmembrane region" description="Helical" evidence="6">
    <location>
        <begin position="6"/>
        <end position="29"/>
    </location>
</feature>
<dbReference type="EMBL" id="FOFR01000023">
    <property type="protein sequence ID" value="SES15239.1"/>
    <property type="molecule type" value="Genomic_DNA"/>
</dbReference>
<evidence type="ECO:0000313" key="8">
    <source>
        <dbReference type="Proteomes" id="UP000199352"/>
    </source>
</evidence>